<organism evidence="3 4">
    <name type="scientific">Amycolatopsis pigmentata</name>
    <dbReference type="NCBI Taxonomy" id="450801"/>
    <lineage>
        <taxon>Bacteria</taxon>
        <taxon>Bacillati</taxon>
        <taxon>Actinomycetota</taxon>
        <taxon>Actinomycetes</taxon>
        <taxon>Pseudonocardiales</taxon>
        <taxon>Pseudonocardiaceae</taxon>
        <taxon>Amycolatopsis</taxon>
    </lineage>
</organism>
<feature type="compositionally biased region" description="Basic and acidic residues" evidence="1">
    <location>
        <begin position="1"/>
        <end position="15"/>
    </location>
</feature>
<evidence type="ECO:0000313" key="3">
    <source>
        <dbReference type="EMBL" id="MFD2421444.1"/>
    </source>
</evidence>
<proteinExistence type="predicted"/>
<dbReference type="InterPro" id="IPR000801">
    <property type="entry name" value="Esterase-like"/>
</dbReference>
<keyword evidence="3" id="KW-0378">Hydrolase</keyword>
<dbReference type="RefSeq" id="WP_378270003.1">
    <property type="nucleotide sequence ID" value="NZ_JBHUKR010000021.1"/>
</dbReference>
<evidence type="ECO:0000256" key="1">
    <source>
        <dbReference type="SAM" id="MobiDB-lite"/>
    </source>
</evidence>
<dbReference type="Pfam" id="PF00756">
    <property type="entry name" value="Esterase"/>
    <property type="match status" value="1"/>
</dbReference>
<comment type="caution">
    <text evidence="3">The sequence shown here is derived from an EMBL/GenBank/DDBJ whole genome shotgun (WGS) entry which is preliminary data.</text>
</comment>
<dbReference type="InterPro" id="IPR029058">
    <property type="entry name" value="AB_hydrolase_fold"/>
</dbReference>
<dbReference type="SUPFAM" id="SSF53474">
    <property type="entry name" value="alpha/beta-Hydrolases"/>
    <property type="match status" value="1"/>
</dbReference>
<evidence type="ECO:0000313" key="4">
    <source>
        <dbReference type="Proteomes" id="UP001597417"/>
    </source>
</evidence>
<accession>A0ABW5G3G8</accession>
<keyword evidence="2" id="KW-1133">Transmembrane helix</keyword>
<dbReference type="EMBL" id="JBHUKR010000021">
    <property type="protein sequence ID" value="MFD2421444.1"/>
    <property type="molecule type" value="Genomic_DNA"/>
</dbReference>
<name>A0ABW5G3G8_9PSEU</name>
<dbReference type="GO" id="GO:0016787">
    <property type="term" value="F:hydrolase activity"/>
    <property type="evidence" value="ECO:0007669"/>
    <property type="project" value="UniProtKB-KW"/>
</dbReference>
<feature type="transmembrane region" description="Helical" evidence="2">
    <location>
        <begin position="26"/>
        <end position="47"/>
    </location>
</feature>
<keyword evidence="2" id="KW-0812">Transmembrane</keyword>
<keyword evidence="2" id="KW-0472">Membrane</keyword>
<protein>
    <submittedName>
        <fullName evidence="3">Alpha/beta hydrolase</fullName>
    </submittedName>
</protein>
<dbReference type="Gene3D" id="3.40.50.1820">
    <property type="entry name" value="alpha/beta hydrolase"/>
    <property type="match status" value="1"/>
</dbReference>
<sequence length="313" mass="33550">MHPTEEDRSAADEPRRGRRFSRGRRSLLIGGAVGLGIAGVASATATATPPIGEAVQLALGVAPAQPVPQAGFTRVERIWSRFRRREVDLVTLLPDPAPPRNLPVSLLLHGLHGRARTAPPTGTVPELAAQVADDAVPAFGFVAVDGGDDYWHENHAGDDPMAMLLEEVPQWLRKRGLGDAAGLPFACTGMSMGGFGALLYARRRAVRRQPVDALALLAPALITSWSEMSKRGAFHSSSDWASMDPLRHPRATQAVATGVWCGTEDQFIAGARRFIAETRPEVAYTAPGKHGDSFNRTVVADVIGFLGRHVPTR</sequence>
<feature type="transmembrane region" description="Helical" evidence="2">
    <location>
        <begin position="181"/>
        <end position="201"/>
    </location>
</feature>
<dbReference type="Proteomes" id="UP001597417">
    <property type="component" value="Unassembled WGS sequence"/>
</dbReference>
<keyword evidence="4" id="KW-1185">Reference proteome</keyword>
<feature type="region of interest" description="Disordered" evidence="1">
    <location>
        <begin position="1"/>
        <end position="23"/>
    </location>
</feature>
<reference evidence="4" key="1">
    <citation type="journal article" date="2019" name="Int. J. Syst. Evol. Microbiol.">
        <title>The Global Catalogue of Microorganisms (GCM) 10K type strain sequencing project: providing services to taxonomists for standard genome sequencing and annotation.</title>
        <authorList>
            <consortium name="The Broad Institute Genomics Platform"/>
            <consortium name="The Broad Institute Genome Sequencing Center for Infectious Disease"/>
            <person name="Wu L."/>
            <person name="Ma J."/>
        </authorList>
    </citation>
    <scope>NUCLEOTIDE SEQUENCE [LARGE SCALE GENOMIC DNA]</scope>
    <source>
        <strain evidence="4">CGMCC 4.7645</strain>
    </source>
</reference>
<gene>
    <name evidence="3" type="ORF">ACFSXZ_34450</name>
</gene>
<evidence type="ECO:0000256" key="2">
    <source>
        <dbReference type="SAM" id="Phobius"/>
    </source>
</evidence>